<evidence type="ECO:0000259" key="10">
    <source>
        <dbReference type="PROSITE" id="PS50835"/>
    </source>
</evidence>
<dbReference type="GO" id="GO:0098632">
    <property type="term" value="F:cell-cell adhesion mediator activity"/>
    <property type="evidence" value="ECO:0007669"/>
    <property type="project" value="TreeGrafter"/>
</dbReference>
<evidence type="ECO:0000256" key="4">
    <source>
        <dbReference type="ARBA" id="ARBA00022737"/>
    </source>
</evidence>
<dbReference type="FunFam" id="2.60.40.10:FF:000017">
    <property type="entry name" value="Down syndrome cell adhesion molecule b"/>
    <property type="match status" value="1"/>
</dbReference>
<dbReference type="SMART" id="SM00408">
    <property type="entry name" value="IGc2"/>
    <property type="match status" value="2"/>
</dbReference>
<evidence type="ECO:0000313" key="11">
    <source>
        <dbReference type="EMBL" id="KAJ1524380.1"/>
    </source>
</evidence>
<feature type="domain" description="Ig-like" evidence="10">
    <location>
        <begin position="26"/>
        <end position="121"/>
    </location>
</feature>
<accession>A0AAV7XJ01</accession>
<comment type="caution">
    <text evidence="11">The sequence shown here is derived from an EMBL/GenBank/DDBJ whole genome shotgun (WGS) entry which is preliminary data.</text>
</comment>
<dbReference type="InterPro" id="IPR007110">
    <property type="entry name" value="Ig-like_dom"/>
</dbReference>
<dbReference type="AlphaFoldDB" id="A0AAV7XJ01"/>
<dbReference type="PANTHER" id="PTHR10075:SF14">
    <property type="entry name" value="CELL ADHESION MOLECULE DSCAM2-RELATED"/>
    <property type="match status" value="1"/>
</dbReference>
<reference evidence="11" key="1">
    <citation type="submission" date="2022-12" db="EMBL/GenBank/DDBJ databases">
        <title>Chromosome-level genome assembly of the bean flower thrips Megalurothrips usitatus.</title>
        <authorList>
            <person name="Ma L."/>
            <person name="Liu Q."/>
            <person name="Li H."/>
            <person name="Cai W."/>
        </authorList>
    </citation>
    <scope>NUCLEOTIDE SEQUENCE</scope>
    <source>
        <strain evidence="11">Cailab_2022a</strain>
    </source>
</reference>
<dbReference type="PROSITE" id="PS50835">
    <property type="entry name" value="IG_LIKE"/>
    <property type="match status" value="2"/>
</dbReference>
<organism evidence="11 12">
    <name type="scientific">Megalurothrips usitatus</name>
    <name type="common">bean blossom thrips</name>
    <dbReference type="NCBI Taxonomy" id="439358"/>
    <lineage>
        <taxon>Eukaryota</taxon>
        <taxon>Metazoa</taxon>
        <taxon>Ecdysozoa</taxon>
        <taxon>Arthropoda</taxon>
        <taxon>Hexapoda</taxon>
        <taxon>Insecta</taxon>
        <taxon>Pterygota</taxon>
        <taxon>Neoptera</taxon>
        <taxon>Paraneoptera</taxon>
        <taxon>Thysanoptera</taxon>
        <taxon>Terebrantia</taxon>
        <taxon>Thripoidea</taxon>
        <taxon>Thripidae</taxon>
        <taxon>Megalurothrips</taxon>
    </lineage>
</organism>
<keyword evidence="2" id="KW-0812">Transmembrane</keyword>
<dbReference type="InterPro" id="IPR013098">
    <property type="entry name" value="Ig_I-set"/>
</dbReference>
<evidence type="ECO:0000256" key="1">
    <source>
        <dbReference type="ARBA" id="ARBA00004167"/>
    </source>
</evidence>
<dbReference type="Pfam" id="PF13927">
    <property type="entry name" value="Ig_3"/>
    <property type="match status" value="1"/>
</dbReference>
<comment type="subcellular location">
    <subcellularLocation>
        <location evidence="1">Membrane</location>
        <topology evidence="1">Single-pass membrane protein</topology>
    </subcellularLocation>
</comment>
<dbReference type="Proteomes" id="UP001075354">
    <property type="component" value="Chromosome 9"/>
</dbReference>
<keyword evidence="12" id="KW-1185">Reference proteome</keyword>
<keyword evidence="9" id="KW-0393">Immunoglobulin domain</keyword>
<keyword evidence="6" id="KW-1133">Transmembrane helix</keyword>
<dbReference type="SMART" id="SM00409">
    <property type="entry name" value="IG"/>
    <property type="match status" value="2"/>
</dbReference>
<keyword evidence="5" id="KW-0130">Cell adhesion</keyword>
<evidence type="ECO:0000256" key="9">
    <source>
        <dbReference type="ARBA" id="ARBA00023319"/>
    </source>
</evidence>
<dbReference type="GO" id="GO:0070593">
    <property type="term" value="P:dendrite self-avoidance"/>
    <property type="evidence" value="ECO:0007669"/>
    <property type="project" value="TreeGrafter"/>
</dbReference>
<feature type="domain" description="Ig-like" evidence="10">
    <location>
        <begin position="125"/>
        <end position="205"/>
    </location>
</feature>
<evidence type="ECO:0000256" key="6">
    <source>
        <dbReference type="ARBA" id="ARBA00022989"/>
    </source>
</evidence>
<evidence type="ECO:0000256" key="2">
    <source>
        <dbReference type="ARBA" id="ARBA00022692"/>
    </source>
</evidence>
<keyword evidence="8" id="KW-1015">Disulfide bond</keyword>
<dbReference type="InterPro" id="IPR036179">
    <property type="entry name" value="Ig-like_dom_sf"/>
</dbReference>
<keyword evidence="7" id="KW-0472">Membrane</keyword>
<name>A0AAV7XJ01_9NEOP</name>
<dbReference type="InterPro" id="IPR003598">
    <property type="entry name" value="Ig_sub2"/>
</dbReference>
<dbReference type="GO" id="GO:0005886">
    <property type="term" value="C:plasma membrane"/>
    <property type="evidence" value="ECO:0007669"/>
    <property type="project" value="TreeGrafter"/>
</dbReference>
<sequence length="219" mass="23398">MYQCVATSGEETAQASAELALGAIAPELVDGFREQTLQPGPPLWLQCAVSGQPPPRVTWLLDGAEIPPLLQPAYQLGSFVTDRGLVVAHLNVSAVRVDQGGVYTCLARNILGAVHHSAPVNVYGPPKSRPPLNLTVVADTDVQLRCPAAGYPLASVSWSRAGVRLPNSMMQRVLFNGTLVLRAVQGSTDRGQYDCTVTNQQGQLASGRLHLNVMSQYTL</sequence>
<dbReference type="EMBL" id="JAPTSV010000009">
    <property type="protein sequence ID" value="KAJ1524380.1"/>
    <property type="molecule type" value="Genomic_DNA"/>
</dbReference>
<dbReference type="InterPro" id="IPR003599">
    <property type="entry name" value="Ig_sub"/>
</dbReference>
<evidence type="ECO:0000256" key="3">
    <source>
        <dbReference type="ARBA" id="ARBA00022729"/>
    </source>
</evidence>
<evidence type="ECO:0000313" key="12">
    <source>
        <dbReference type="Proteomes" id="UP001075354"/>
    </source>
</evidence>
<evidence type="ECO:0000256" key="7">
    <source>
        <dbReference type="ARBA" id="ARBA00023136"/>
    </source>
</evidence>
<dbReference type="GO" id="GO:0007411">
    <property type="term" value="P:axon guidance"/>
    <property type="evidence" value="ECO:0007669"/>
    <property type="project" value="TreeGrafter"/>
</dbReference>
<evidence type="ECO:0000256" key="8">
    <source>
        <dbReference type="ARBA" id="ARBA00023157"/>
    </source>
</evidence>
<dbReference type="PANTHER" id="PTHR10075">
    <property type="entry name" value="BASIGIN RELATED"/>
    <property type="match status" value="1"/>
</dbReference>
<dbReference type="SUPFAM" id="SSF48726">
    <property type="entry name" value="Immunoglobulin"/>
    <property type="match status" value="2"/>
</dbReference>
<keyword evidence="3" id="KW-0732">Signal</keyword>
<keyword evidence="4" id="KW-0677">Repeat</keyword>
<proteinExistence type="predicted"/>
<evidence type="ECO:0000256" key="5">
    <source>
        <dbReference type="ARBA" id="ARBA00022889"/>
    </source>
</evidence>
<protein>
    <recommendedName>
        <fullName evidence="10">Ig-like domain-containing protein</fullName>
    </recommendedName>
</protein>
<dbReference type="InterPro" id="IPR013783">
    <property type="entry name" value="Ig-like_fold"/>
</dbReference>
<dbReference type="GO" id="GO:0007156">
    <property type="term" value="P:homophilic cell adhesion via plasma membrane adhesion molecules"/>
    <property type="evidence" value="ECO:0007669"/>
    <property type="project" value="TreeGrafter"/>
</dbReference>
<dbReference type="Gene3D" id="2.60.40.10">
    <property type="entry name" value="Immunoglobulins"/>
    <property type="match status" value="2"/>
</dbReference>
<dbReference type="GO" id="GO:0030424">
    <property type="term" value="C:axon"/>
    <property type="evidence" value="ECO:0007669"/>
    <property type="project" value="TreeGrafter"/>
</dbReference>
<dbReference type="Pfam" id="PF07679">
    <property type="entry name" value="I-set"/>
    <property type="match status" value="1"/>
</dbReference>
<gene>
    <name evidence="11" type="ORF">ONE63_010880</name>
</gene>